<dbReference type="InterPro" id="IPR046347">
    <property type="entry name" value="bZIP_sf"/>
</dbReference>
<accession>A0AB40CC15</accession>
<evidence type="ECO:0000256" key="1">
    <source>
        <dbReference type="ARBA" id="ARBA00004123"/>
    </source>
</evidence>
<evidence type="ECO:0000256" key="5">
    <source>
        <dbReference type="ARBA" id="ARBA00023163"/>
    </source>
</evidence>
<protein>
    <submittedName>
        <fullName evidence="12">LOW QUALITY PROTEIN: transcription factor RF2b-like</fullName>
    </submittedName>
</protein>
<comment type="subcellular location">
    <subcellularLocation>
        <location evidence="1">Nucleus</location>
    </subcellularLocation>
</comment>
<dbReference type="SUPFAM" id="SSF57959">
    <property type="entry name" value="Leucine zipper domain"/>
    <property type="match status" value="1"/>
</dbReference>
<dbReference type="GeneID" id="120273965"/>
<evidence type="ECO:0000313" key="12">
    <source>
        <dbReference type="RefSeq" id="XP_039136648.1"/>
    </source>
</evidence>
<evidence type="ECO:0000256" key="4">
    <source>
        <dbReference type="ARBA" id="ARBA00023125"/>
    </source>
</evidence>
<keyword evidence="5" id="KW-0804">Transcription</keyword>
<dbReference type="Gene3D" id="1.20.5.170">
    <property type="match status" value="1"/>
</dbReference>
<keyword evidence="3" id="KW-0805">Transcription regulation</keyword>
<name>A0AB40CC15_DIOCR</name>
<dbReference type="GO" id="GO:0003677">
    <property type="term" value="F:DNA binding"/>
    <property type="evidence" value="ECO:0007669"/>
    <property type="project" value="UniProtKB-KW"/>
</dbReference>
<feature type="compositionally biased region" description="Gly residues" evidence="9">
    <location>
        <begin position="85"/>
        <end position="94"/>
    </location>
</feature>
<dbReference type="PROSITE" id="PS50217">
    <property type="entry name" value="BZIP"/>
    <property type="match status" value="1"/>
</dbReference>
<evidence type="ECO:0000256" key="2">
    <source>
        <dbReference type="ARBA" id="ARBA00007163"/>
    </source>
</evidence>
<dbReference type="AlphaFoldDB" id="A0AB40CC15"/>
<evidence type="ECO:0000256" key="6">
    <source>
        <dbReference type="ARBA" id="ARBA00023242"/>
    </source>
</evidence>
<organism evidence="11 12">
    <name type="scientific">Dioscorea cayennensis subsp. rotundata</name>
    <name type="common">White Guinea yam</name>
    <name type="synonym">Dioscorea rotundata</name>
    <dbReference type="NCBI Taxonomy" id="55577"/>
    <lineage>
        <taxon>Eukaryota</taxon>
        <taxon>Viridiplantae</taxon>
        <taxon>Streptophyta</taxon>
        <taxon>Embryophyta</taxon>
        <taxon>Tracheophyta</taxon>
        <taxon>Spermatophyta</taxon>
        <taxon>Magnoliopsida</taxon>
        <taxon>Liliopsida</taxon>
        <taxon>Dioscoreales</taxon>
        <taxon>Dioscoreaceae</taxon>
        <taxon>Dioscorea</taxon>
    </lineage>
</organism>
<feature type="coiled-coil region" evidence="8">
    <location>
        <begin position="186"/>
        <end position="265"/>
    </location>
</feature>
<feature type="region of interest" description="Disordered" evidence="9">
    <location>
        <begin position="84"/>
        <end position="131"/>
    </location>
</feature>
<proteinExistence type="inferred from homology"/>
<evidence type="ECO:0000259" key="10">
    <source>
        <dbReference type="PROSITE" id="PS50217"/>
    </source>
</evidence>
<evidence type="ECO:0000256" key="7">
    <source>
        <dbReference type="ARBA" id="ARBA00054342"/>
    </source>
</evidence>
<dbReference type="InterPro" id="IPR004827">
    <property type="entry name" value="bZIP"/>
</dbReference>
<dbReference type="FunFam" id="1.20.5.170:FF:000009">
    <property type="entry name" value="probable transcription factor PosF21"/>
    <property type="match status" value="1"/>
</dbReference>
<keyword evidence="6" id="KW-0539">Nucleus</keyword>
<dbReference type="SMART" id="SM00338">
    <property type="entry name" value="BRLZ"/>
    <property type="match status" value="1"/>
</dbReference>
<keyword evidence="4" id="KW-0238">DNA-binding</keyword>
<dbReference type="GO" id="GO:0003700">
    <property type="term" value="F:DNA-binding transcription factor activity"/>
    <property type="evidence" value="ECO:0007669"/>
    <property type="project" value="InterPro"/>
</dbReference>
<evidence type="ECO:0000256" key="8">
    <source>
        <dbReference type="SAM" id="Coils"/>
    </source>
</evidence>
<evidence type="ECO:0000256" key="3">
    <source>
        <dbReference type="ARBA" id="ARBA00023015"/>
    </source>
</evidence>
<dbReference type="RefSeq" id="XP_039136648.1">
    <property type="nucleotide sequence ID" value="XM_039280714.1"/>
</dbReference>
<dbReference type="InterPro" id="IPR044759">
    <property type="entry name" value="bZIP_RF2"/>
</dbReference>
<comment type="function">
    <text evidence="7">Transcription factor probably involved in vascular development and shoot tissue organization. Binds to the DNA sequence 5'-CCGAGTGTGCCCCTGG-3' present in the promoter region Box II of the phloem-specific rice tungro bacilliform virus (RTBV) promoter. May regulate tissue-specific expression of the RTBV promoter and virus replication.</text>
</comment>
<dbReference type="CDD" id="cd14703">
    <property type="entry name" value="bZIP_plant_RF2"/>
    <property type="match status" value="1"/>
</dbReference>
<feature type="domain" description="BZIP" evidence="10">
    <location>
        <begin position="168"/>
        <end position="231"/>
    </location>
</feature>
<keyword evidence="8" id="KW-0175">Coiled coil</keyword>
<feature type="compositionally biased region" description="Polar residues" evidence="9">
    <location>
        <begin position="1"/>
        <end position="11"/>
    </location>
</feature>
<comment type="similarity">
    <text evidence="2">Belongs to the bZIP family.</text>
</comment>
<dbReference type="GO" id="GO:0005634">
    <property type="term" value="C:nucleus"/>
    <property type="evidence" value="ECO:0007669"/>
    <property type="project" value="UniProtKB-SubCell"/>
</dbReference>
<dbReference type="Proteomes" id="UP001515500">
    <property type="component" value="Chromosome 12"/>
</dbReference>
<feature type="region of interest" description="Disordered" evidence="9">
    <location>
        <begin position="1"/>
        <end position="38"/>
    </location>
</feature>
<evidence type="ECO:0000256" key="9">
    <source>
        <dbReference type="SAM" id="MobiDB-lite"/>
    </source>
</evidence>
<gene>
    <name evidence="12" type="primary">LOC120273965</name>
</gene>
<sequence length="366" mass="39559">MQSTNGDPSNRTVDDPQLPPPPNGVGMRGPHHRRARSEMAFRFTDELDLGAAGDPGGSFEEIGSEDDLFCTFMDIEKIGCKLEGSGSGSEGGICGDPTPESSGGVEERRNGNAGGVVPVRPKHRHSSSVDGVSLASAGAVKGDGMFGEVMEAKKAMTPDQLAELAAIDPKRAKRILANRLSAARSKERKARYISELERKVQTLQTEATTLSAQLTLFQRDTTGLTSENAELRIRLQAMEQQAQLRDALNEALKQEVERLKIATGEISNSGENYNHGLQSMSFNQSFFTLQQHQQAGTHRGMPFHSSFSQLQSSMSNHHMLSHAHALSDVMQQDHLGRLQGLEISKGPLAIKSESSSISASESSSTF</sequence>
<keyword evidence="11" id="KW-1185">Reference proteome</keyword>
<dbReference type="Pfam" id="PF00170">
    <property type="entry name" value="bZIP_1"/>
    <property type="match status" value="1"/>
</dbReference>
<dbReference type="PANTHER" id="PTHR13690:SF103">
    <property type="entry name" value="BZIP TRANSCRIPTION FACTOR 18"/>
    <property type="match status" value="1"/>
</dbReference>
<evidence type="ECO:0000313" key="11">
    <source>
        <dbReference type="Proteomes" id="UP001515500"/>
    </source>
</evidence>
<reference evidence="12" key="1">
    <citation type="submission" date="2025-08" db="UniProtKB">
        <authorList>
            <consortium name="RefSeq"/>
        </authorList>
    </citation>
    <scope>IDENTIFICATION</scope>
</reference>
<dbReference type="PANTHER" id="PTHR13690">
    <property type="entry name" value="TRANSCRIPTION FACTOR POSF21-RELATED"/>
    <property type="match status" value="1"/>
</dbReference>